<keyword evidence="1" id="KW-1133">Transmembrane helix</keyword>
<feature type="transmembrane region" description="Helical" evidence="1">
    <location>
        <begin position="165"/>
        <end position="187"/>
    </location>
</feature>
<reference evidence="2" key="1">
    <citation type="submission" date="2019-03" db="EMBL/GenBank/DDBJ databases">
        <authorList>
            <person name="Danneels B."/>
        </authorList>
    </citation>
    <scope>NUCLEOTIDE SEQUENCE</scope>
</reference>
<gene>
    <name evidence="3" type="ORF">BER1_2816</name>
    <name evidence="2" type="ORF">BER2_2774</name>
</gene>
<dbReference type="EMBL" id="CAADIE010000037">
    <property type="protein sequence ID" value="VFR50603.1"/>
    <property type="molecule type" value="Genomic_DNA"/>
</dbReference>
<accession>A0A484R1V9</accession>
<keyword evidence="1" id="KW-0812">Transmembrane</keyword>
<feature type="transmembrane region" description="Helical" evidence="1">
    <location>
        <begin position="84"/>
        <end position="104"/>
    </location>
</feature>
<feature type="transmembrane region" description="Helical" evidence="1">
    <location>
        <begin position="194"/>
        <end position="216"/>
    </location>
</feature>
<organism evidence="2">
    <name type="scientific">plant metagenome</name>
    <dbReference type="NCBI Taxonomy" id="1297885"/>
    <lineage>
        <taxon>unclassified sequences</taxon>
        <taxon>metagenomes</taxon>
        <taxon>organismal metagenomes</taxon>
    </lineage>
</organism>
<evidence type="ECO:0008006" key="4">
    <source>
        <dbReference type="Google" id="ProtNLM"/>
    </source>
</evidence>
<feature type="transmembrane region" description="Helical" evidence="1">
    <location>
        <begin position="222"/>
        <end position="242"/>
    </location>
</feature>
<sequence>MIFSGVLAGLFFCFLVGGVVGGRGNVSLSEFLISTMAKSLFVSWFVVYFSYWLALPDLVFPLMALCVGLWLFQARKGLWSVTVPFPLVPLALLAIVVAILVYLFQGGAGSDYRLIFMTWDAVASWNRWAIELSANEYKPMAGSSYPLLLPALWSLVYKAQGSPELWMVAKGVLFIFPALLFLIFFLLVSVQFYLVAAFFLVFSGVFFFSGNAFAMLQGNVDIPLAVMLLAGGTSLLYSLHWLEHGRVEALRRGLLMSVFFVGLAAITKQQGGVMFAPLALTIMIAWRRGGVSLGAGAALLFVAVLPLLSFLTIFFSIDGNPFGNLGGLAAISAASSGGEPFRAALEFVLAMMPAYLWVVVLGLSFLNLFFFRSPVGWLGILFLVLAIAAFFFYGKCCSYEARNGWWVLMMFVLSALFGLSQVESRLFWRKVGLEGPSGMRVNAFYLLISMLGLAAGAAGWVSAAYPDDRARREQAEMQWLLVGHSMGGVLRENIGLLGSDGVIVSEVNLFEWLPGMRDRLQLCQGRDVACIEKGRSGRRHVLVVIQQGVLEYPSLAGLLVPEALVADADGYQLYDISELSVEKPSMLLRAREGLPLRLDFDAVGCAAVGFPSEWCKGSGALQYFPADNSWAFRQIGGPDGAAEAIYRNAPDRAGAVSVAGAVGVLDREGNVFIGLTRIGRVSVAGG</sequence>
<keyword evidence="1" id="KW-0472">Membrane</keyword>
<dbReference type="EMBL" id="CAADIH010000019">
    <property type="protein sequence ID" value="VFR44498.1"/>
    <property type="molecule type" value="Genomic_DNA"/>
</dbReference>
<feature type="transmembrane region" description="Helical" evidence="1">
    <location>
        <begin position="375"/>
        <end position="393"/>
    </location>
</feature>
<feature type="transmembrane region" description="Helical" evidence="1">
    <location>
        <begin position="292"/>
        <end position="315"/>
    </location>
</feature>
<feature type="transmembrane region" description="Helical" evidence="1">
    <location>
        <begin position="405"/>
        <end position="422"/>
    </location>
</feature>
<feature type="transmembrane region" description="Helical" evidence="1">
    <location>
        <begin position="347"/>
        <end position="369"/>
    </location>
</feature>
<name>A0A484R1V9_9ZZZZ</name>
<proteinExistence type="predicted"/>
<dbReference type="AlphaFoldDB" id="A0A484R1V9"/>
<evidence type="ECO:0000313" key="2">
    <source>
        <dbReference type="EMBL" id="VFR44498.1"/>
    </source>
</evidence>
<protein>
    <recommendedName>
        <fullName evidence="4">Glycosyltransferase RgtA/B/C/D-like domain-containing protein</fullName>
    </recommendedName>
</protein>
<evidence type="ECO:0000313" key="3">
    <source>
        <dbReference type="EMBL" id="VFR50603.1"/>
    </source>
</evidence>
<feature type="transmembrane region" description="Helical" evidence="1">
    <location>
        <begin position="442"/>
        <end position="465"/>
    </location>
</feature>
<evidence type="ECO:0000256" key="1">
    <source>
        <dbReference type="SAM" id="Phobius"/>
    </source>
</evidence>
<feature type="transmembrane region" description="Helical" evidence="1">
    <location>
        <begin position="45"/>
        <end position="72"/>
    </location>
</feature>